<evidence type="ECO:0000256" key="5">
    <source>
        <dbReference type="ARBA" id="ARBA00023004"/>
    </source>
</evidence>
<evidence type="ECO:0000256" key="7">
    <source>
        <dbReference type="RuleBase" id="RU000461"/>
    </source>
</evidence>
<dbReference type="GO" id="GO:0020037">
    <property type="term" value="F:heme binding"/>
    <property type="evidence" value="ECO:0007669"/>
    <property type="project" value="InterPro"/>
</dbReference>
<feature type="binding site" description="axial binding residue" evidence="6">
    <location>
        <position position="398"/>
    </location>
    <ligand>
        <name>heme</name>
        <dbReference type="ChEBI" id="CHEBI:30413"/>
    </ligand>
    <ligandPart>
        <name>Fe</name>
        <dbReference type="ChEBI" id="CHEBI:18248"/>
    </ligandPart>
</feature>
<dbReference type="PANTHER" id="PTHR24305:SF166">
    <property type="entry name" value="CYTOCHROME P450 12A4, MITOCHONDRIAL-RELATED"/>
    <property type="match status" value="1"/>
</dbReference>
<evidence type="ECO:0000313" key="8">
    <source>
        <dbReference type="EMBL" id="KAG0141623.1"/>
    </source>
</evidence>
<evidence type="ECO:0000256" key="4">
    <source>
        <dbReference type="ARBA" id="ARBA00023002"/>
    </source>
</evidence>
<keyword evidence="4 7" id="KW-0560">Oxidoreductase</keyword>
<accession>A0A9P6T8L5</accession>
<comment type="similarity">
    <text evidence="2 7">Belongs to the cytochrome P450 family.</text>
</comment>
<dbReference type="InterPro" id="IPR002401">
    <property type="entry name" value="Cyt_P450_E_grp-I"/>
</dbReference>
<dbReference type="PANTHER" id="PTHR24305">
    <property type="entry name" value="CYTOCHROME P450"/>
    <property type="match status" value="1"/>
</dbReference>
<dbReference type="InterPro" id="IPR036396">
    <property type="entry name" value="Cyt_P450_sf"/>
</dbReference>
<evidence type="ECO:0000256" key="3">
    <source>
        <dbReference type="ARBA" id="ARBA00022723"/>
    </source>
</evidence>
<dbReference type="PRINTS" id="PR00385">
    <property type="entry name" value="P450"/>
</dbReference>
<keyword evidence="7" id="KW-0503">Monooxygenase</keyword>
<dbReference type="InterPro" id="IPR001128">
    <property type="entry name" value="Cyt_P450"/>
</dbReference>
<evidence type="ECO:0000256" key="6">
    <source>
        <dbReference type="PIRSR" id="PIRSR602401-1"/>
    </source>
</evidence>
<keyword evidence="5 6" id="KW-0408">Iron</keyword>
<dbReference type="Pfam" id="PF00067">
    <property type="entry name" value="p450"/>
    <property type="match status" value="1"/>
</dbReference>
<dbReference type="PROSITE" id="PS00086">
    <property type="entry name" value="CYTOCHROME_P450"/>
    <property type="match status" value="1"/>
</dbReference>
<name>A0A9P6T8L5_9BASI</name>
<protein>
    <recommendedName>
        <fullName evidence="10">Cytochrome P450</fullName>
    </recommendedName>
</protein>
<dbReference type="GO" id="GO:0004497">
    <property type="term" value="F:monooxygenase activity"/>
    <property type="evidence" value="ECO:0007669"/>
    <property type="project" value="UniProtKB-KW"/>
</dbReference>
<dbReference type="InterPro" id="IPR050121">
    <property type="entry name" value="Cytochrome_P450_monoxygenase"/>
</dbReference>
<sequence length="460" mass="51791">MVSRADVYLRTEADIRELDVSLGRGIASAQGESHQRQKKQLLPFFSPSHLQQASPVFEEKSQQLCQALRKILQETNQECGNSECNKSVVVDMYCWYNRTTLDIMGKAGFRHSFNALEGEDQVTKALDRLFRSGALQFTGIPFLLRTALREWVFLQKFIKNERVKATKAALATLRKNSWKIYNSRKKEVASGSDEGTKDLISLLIIANLKSSLNDRLAEDEIMSQISTFIAAGSDTTATGLSWASLLLVQYPEVQIKLRSELVQAREQMIDGVLTPEDIYALPYLEAFWREVLRFIPPVTSMLRQAVKDDQIPLSSPVTLKNGEVVSFIPIKAGQKILVPVSAYNRSKDIFGPTADQFNPERWLPNQPKNENELLLFKKSSSIGLWAGLLSFSTGPKSCIGFKFALMEMKIILAHVLLEFKFEERDAEGGPRIERRANSVVRPRIAGKKNGAELPLRISFC</sequence>
<dbReference type="EMBL" id="MU167378">
    <property type="protein sequence ID" value="KAG0141623.1"/>
    <property type="molecule type" value="Genomic_DNA"/>
</dbReference>
<evidence type="ECO:0000256" key="1">
    <source>
        <dbReference type="ARBA" id="ARBA00001971"/>
    </source>
</evidence>
<keyword evidence="9" id="KW-1185">Reference proteome</keyword>
<reference evidence="8" key="1">
    <citation type="submission" date="2013-11" db="EMBL/GenBank/DDBJ databases">
        <title>Genome sequence of the fusiform rust pathogen reveals effectors for host alternation and coevolution with pine.</title>
        <authorList>
            <consortium name="DOE Joint Genome Institute"/>
            <person name="Smith K."/>
            <person name="Pendleton A."/>
            <person name="Kubisiak T."/>
            <person name="Anderson C."/>
            <person name="Salamov A."/>
            <person name="Aerts A."/>
            <person name="Riley R."/>
            <person name="Clum A."/>
            <person name="Lindquist E."/>
            <person name="Ence D."/>
            <person name="Campbell M."/>
            <person name="Kronenberg Z."/>
            <person name="Feau N."/>
            <person name="Dhillon B."/>
            <person name="Hamelin R."/>
            <person name="Burleigh J."/>
            <person name="Smith J."/>
            <person name="Yandell M."/>
            <person name="Nelson C."/>
            <person name="Grigoriev I."/>
            <person name="Davis J."/>
        </authorList>
    </citation>
    <scope>NUCLEOTIDE SEQUENCE</scope>
    <source>
        <strain evidence="8">G11</strain>
    </source>
</reference>
<organism evidence="8 9">
    <name type="scientific">Cronartium quercuum f. sp. fusiforme G11</name>
    <dbReference type="NCBI Taxonomy" id="708437"/>
    <lineage>
        <taxon>Eukaryota</taxon>
        <taxon>Fungi</taxon>
        <taxon>Dikarya</taxon>
        <taxon>Basidiomycota</taxon>
        <taxon>Pucciniomycotina</taxon>
        <taxon>Pucciniomycetes</taxon>
        <taxon>Pucciniales</taxon>
        <taxon>Coleosporiaceae</taxon>
        <taxon>Cronartium</taxon>
    </lineage>
</organism>
<evidence type="ECO:0000313" key="9">
    <source>
        <dbReference type="Proteomes" id="UP000886653"/>
    </source>
</evidence>
<dbReference type="GO" id="GO:0005506">
    <property type="term" value="F:iron ion binding"/>
    <property type="evidence" value="ECO:0007669"/>
    <property type="project" value="InterPro"/>
</dbReference>
<dbReference type="PRINTS" id="PR00463">
    <property type="entry name" value="EP450I"/>
</dbReference>
<dbReference type="Proteomes" id="UP000886653">
    <property type="component" value="Unassembled WGS sequence"/>
</dbReference>
<dbReference type="AlphaFoldDB" id="A0A9P6T8L5"/>
<keyword evidence="6 7" id="KW-0349">Heme</keyword>
<dbReference type="OrthoDB" id="1470350at2759"/>
<evidence type="ECO:0000256" key="2">
    <source>
        <dbReference type="ARBA" id="ARBA00010617"/>
    </source>
</evidence>
<dbReference type="InterPro" id="IPR017972">
    <property type="entry name" value="Cyt_P450_CS"/>
</dbReference>
<dbReference type="SUPFAM" id="SSF48264">
    <property type="entry name" value="Cytochrome P450"/>
    <property type="match status" value="1"/>
</dbReference>
<dbReference type="GO" id="GO:0016705">
    <property type="term" value="F:oxidoreductase activity, acting on paired donors, with incorporation or reduction of molecular oxygen"/>
    <property type="evidence" value="ECO:0007669"/>
    <property type="project" value="InterPro"/>
</dbReference>
<keyword evidence="3 6" id="KW-0479">Metal-binding</keyword>
<comment type="caution">
    <text evidence="8">The sequence shown here is derived from an EMBL/GenBank/DDBJ whole genome shotgun (WGS) entry which is preliminary data.</text>
</comment>
<evidence type="ECO:0008006" key="10">
    <source>
        <dbReference type="Google" id="ProtNLM"/>
    </source>
</evidence>
<gene>
    <name evidence="8" type="ORF">CROQUDRAFT_663581</name>
</gene>
<proteinExistence type="inferred from homology"/>
<comment type="cofactor">
    <cofactor evidence="1 6">
        <name>heme</name>
        <dbReference type="ChEBI" id="CHEBI:30413"/>
    </cofactor>
</comment>
<dbReference type="Gene3D" id="1.10.630.10">
    <property type="entry name" value="Cytochrome P450"/>
    <property type="match status" value="1"/>
</dbReference>